<accession>A0A840SPH1</accession>
<protein>
    <recommendedName>
        <fullName evidence="3">Fido domain-containing protein</fullName>
    </recommendedName>
</protein>
<evidence type="ECO:0000313" key="2">
    <source>
        <dbReference type="Proteomes" id="UP000549457"/>
    </source>
</evidence>
<dbReference type="Proteomes" id="UP000549457">
    <property type="component" value="Unassembled WGS sequence"/>
</dbReference>
<reference evidence="1 2" key="1">
    <citation type="submission" date="2020-08" db="EMBL/GenBank/DDBJ databases">
        <title>Genomic Encyclopedia of Type Strains, Phase IV (KMG-IV): sequencing the most valuable type-strain genomes for metagenomic binning, comparative biology and taxonomic classification.</title>
        <authorList>
            <person name="Goeker M."/>
        </authorList>
    </citation>
    <scope>NUCLEOTIDE SEQUENCE [LARGE SCALE GENOMIC DNA]</scope>
    <source>
        <strain evidence="1 2">DSM 101730</strain>
    </source>
</reference>
<evidence type="ECO:0000313" key="1">
    <source>
        <dbReference type="EMBL" id="MBB5221192.1"/>
    </source>
</evidence>
<dbReference type="AlphaFoldDB" id="A0A840SPH1"/>
<evidence type="ECO:0008006" key="3">
    <source>
        <dbReference type="Google" id="ProtNLM"/>
    </source>
</evidence>
<proteinExistence type="predicted"/>
<gene>
    <name evidence="1" type="ORF">HNP73_001113</name>
</gene>
<dbReference type="Gene3D" id="1.10.3290.10">
    <property type="entry name" value="Fido-like domain"/>
    <property type="match status" value="1"/>
</dbReference>
<name>A0A840SPH1_9RHOB</name>
<dbReference type="SUPFAM" id="SSF140931">
    <property type="entry name" value="Fic-like"/>
    <property type="match status" value="1"/>
</dbReference>
<sequence>MPWARLDLNAIEAELTVLREAKLRAGLDPTPETAEDVSRRVLDGYRYVDELLAERVEPFVYGGSAHLLELNLRVLCGVTPERRVSFADHVEASRAWFYDRPGQGIDEVNEWVKRHHTARPVAFAAGLIVEIVSTPQLFIEGNRRTSTLLASYVLARSGLPPLVVSPDRIMDYREVMDAAGAIERTGGLRSRIAVMGAVHRTQALIESMSDRRFLAPTALTP</sequence>
<keyword evidence="2" id="KW-1185">Reference proteome</keyword>
<dbReference type="RefSeq" id="WP_184147588.1">
    <property type="nucleotide sequence ID" value="NZ_JACHFM010000001.1"/>
</dbReference>
<organism evidence="1 2">
    <name type="scientific">Amaricoccus macauensis</name>
    <dbReference type="NCBI Taxonomy" id="57001"/>
    <lineage>
        <taxon>Bacteria</taxon>
        <taxon>Pseudomonadati</taxon>
        <taxon>Pseudomonadota</taxon>
        <taxon>Alphaproteobacteria</taxon>
        <taxon>Rhodobacterales</taxon>
        <taxon>Paracoccaceae</taxon>
        <taxon>Amaricoccus</taxon>
    </lineage>
</organism>
<dbReference type="EMBL" id="JACHFM010000001">
    <property type="protein sequence ID" value="MBB5221192.1"/>
    <property type="molecule type" value="Genomic_DNA"/>
</dbReference>
<dbReference type="InterPro" id="IPR036597">
    <property type="entry name" value="Fido-like_dom_sf"/>
</dbReference>
<comment type="caution">
    <text evidence="1">The sequence shown here is derived from an EMBL/GenBank/DDBJ whole genome shotgun (WGS) entry which is preliminary data.</text>
</comment>